<protein>
    <submittedName>
        <fullName evidence="1">Uncharacterized protein</fullName>
    </submittedName>
</protein>
<dbReference type="RefSeq" id="WP_015332341.1">
    <property type="nucleotide sequence ID" value="NC_020054.1"/>
</dbReference>
<accession>I0KAT9</accession>
<keyword evidence="2" id="KW-1185">Reference proteome</keyword>
<name>I0KAT9_9BACT</name>
<proteinExistence type="predicted"/>
<evidence type="ECO:0000313" key="2">
    <source>
        <dbReference type="Proteomes" id="UP000011058"/>
    </source>
</evidence>
<dbReference type="HOGENOM" id="CLU_1989334_0_0_10"/>
<dbReference type="OrthoDB" id="7625478at2"/>
<dbReference type="KEGG" id="fae:FAES_3233"/>
<dbReference type="AlphaFoldDB" id="I0KAT9"/>
<dbReference type="EMBL" id="HE796683">
    <property type="protein sequence ID" value="CCH01242.1"/>
    <property type="molecule type" value="Genomic_DNA"/>
</dbReference>
<sequence>MQVTINTADPQALASAWPLLSDAQRQSLIDNGTIDIVARAINNASADWMAYSGRVDIESCYRHKATDVIVASCEPAVGIPISAATCRKIAMLVLNEEPDVLTKLVEQCHGTMPTLWDPDAQPVVD</sequence>
<organism evidence="1 2">
    <name type="scientific">Fibrella aestuarina BUZ 2</name>
    <dbReference type="NCBI Taxonomy" id="1166018"/>
    <lineage>
        <taxon>Bacteria</taxon>
        <taxon>Pseudomonadati</taxon>
        <taxon>Bacteroidota</taxon>
        <taxon>Cytophagia</taxon>
        <taxon>Cytophagales</taxon>
        <taxon>Spirosomataceae</taxon>
        <taxon>Fibrella</taxon>
    </lineage>
</organism>
<evidence type="ECO:0000313" key="1">
    <source>
        <dbReference type="EMBL" id="CCH01242.1"/>
    </source>
</evidence>
<gene>
    <name evidence="1" type="ORF">FAES_3233</name>
</gene>
<reference evidence="1 2" key="1">
    <citation type="journal article" date="2012" name="J. Bacteriol.">
        <title>Genome Sequence of Fibrella aestuarina BUZ 2T, a Filamentous Marine Bacterium.</title>
        <authorList>
            <person name="Filippini M."/>
            <person name="Qi W."/>
            <person name="Blom J."/>
            <person name="Goesmann A."/>
            <person name="Smits T.H."/>
            <person name="Bagheri H.C."/>
        </authorList>
    </citation>
    <scope>NUCLEOTIDE SEQUENCE [LARGE SCALE GENOMIC DNA]</scope>
    <source>
        <strain evidence="2">BUZ 2T</strain>
    </source>
</reference>
<dbReference type="Proteomes" id="UP000011058">
    <property type="component" value="Chromosome"/>
</dbReference>
<dbReference type="STRING" id="1166018.FAES_3233"/>